<dbReference type="RefSeq" id="WP_408169689.1">
    <property type="nucleotide sequence ID" value="NZ_JAQQFR010000014.1"/>
</dbReference>
<reference evidence="1 2" key="1">
    <citation type="journal article" date="2024" name="Chem. Sci.">
        <title>Discovery of megapolipeptins by genome mining of a Burkholderiales bacteria collection.</title>
        <authorList>
            <person name="Paulo B.S."/>
            <person name="Recchia M.J.J."/>
            <person name="Lee S."/>
            <person name="Fergusson C.H."/>
            <person name="Romanowski S.B."/>
            <person name="Hernandez A."/>
            <person name="Krull N."/>
            <person name="Liu D.Y."/>
            <person name="Cavanagh H."/>
            <person name="Bos A."/>
            <person name="Gray C.A."/>
            <person name="Murphy B.T."/>
            <person name="Linington R.G."/>
            <person name="Eustaquio A.S."/>
        </authorList>
    </citation>
    <scope>NUCLEOTIDE SEQUENCE [LARGE SCALE GENOMIC DNA]</scope>
    <source>
        <strain evidence="1 2">RL21-008-BIB-B</strain>
    </source>
</reference>
<keyword evidence="2" id="KW-1185">Reference proteome</keyword>
<proteinExistence type="predicted"/>
<sequence>MGILDDALREIALEKQAAEDDARQALEDFDIITSRAIDAVKTMVASLKGELEAARWWADELREDSQKPESLSLSFRVRRYVDNPDLATNPDYIYSIKFDALGGAVRTVDDSDTMLEPLVFRGVARQDFGVDLEKDLKLFLKAILRKH</sequence>
<accession>A0ABW8ZDR3</accession>
<evidence type="ECO:0000313" key="1">
    <source>
        <dbReference type="EMBL" id="MFL9880670.1"/>
    </source>
</evidence>
<comment type="caution">
    <text evidence="1">The sequence shown here is derived from an EMBL/GenBank/DDBJ whole genome shotgun (WGS) entry which is preliminary data.</text>
</comment>
<organism evidence="1 2">
    <name type="scientific">Herbaspirillum rhizosphaerae</name>
    <dbReference type="NCBI Taxonomy" id="346179"/>
    <lineage>
        <taxon>Bacteria</taxon>
        <taxon>Pseudomonadati</taxon>
        <taxon>Pseudomonadota</taxon>
        <taxon>Betaproteobacteria</taxon>
        <taxon>Burkholderiales</taxon>
        <taxon>Oxalobacteraceae</taxon>
        <taxon>Herbaspirillum</taxon>
    </lineage>
</organism>
<gene>
    <name evidence="1" type="ORF">PQR63_19895</name>
</gene>
<dbReference type="EMBL" id="JAQQFR010000014">
    <property type="protein sequence ID" value="MFL9880670.1"/>
    <property type="molecule type" value="Genomic_DNA"/>
</dbReference>
<name>A0ABW8ZDR3_9BURK</name>
<dbReference type="Proteomes" id="UP001629214">
    <property type="component" value="Unassembled WGS sequence"/>
</dbReference>
<evidence type="ECO:0000313" key="2">
    <source>
        <dbReference type="Proteomes" id="UP001629214"/>
    </source>
</evidence>
<protein>
    <submittedName>
        <fullName evidence="1">Uncharacterized protein</fullName>
    </submittedName>
</protein>